<dbReference type="Gene3D" id="3.90.70.10">
    <property type="entry name" value="Cysteine proteinases"/>
    <property type="match status" value="1"/>
</dbReference>
<evidence type="ECO:0000313" key="3">
    <source>
        <dbReference type="Proteomes" id="UP000239576"/>
    </source>
</evidence>
<accession>A0A2T1DVV4</accession>
<dbReference type="InterPro" id="IPR038765">
    <property type="entry name" value="Papain-like_cys_pep_sf"/>
</dbReference>
<dbReference type="EMBL" id="PVWK01000142">
    <property type="protein sequence ID" value="PSB24628.1"/>
    <property type="molecule type" value="Genomic_DNA"/>
</dbReference>
<dbReference type="AlphaFoldDB" id="A0A2T1DVV4"/>
<protein>
    <submittedName>
        <fullName evidence="2">Peptidoglycan-binding protein</fullName>
    </submittedName>
</protein>
<keyword evidence="3" id="KW-1185">Reference proteome</keyword>
<name>A0A2T1DVV4_9CYAN</name>
<evidence type="ECO:0000259" key="1">
    <source>
        <dbReference type="Pfam" id="PF13529"/>
    </source>
</evidence>
<organism evidence="2 3">
    <name type="scientific">Stenomitos frigidus ULC18</name>
    <dbReference type="NCBI Taxonomy" id="2107698"/>
    <lineage>
        <taxon>Bacteria</taxon>
        <taxon>Bacillati</taxon>
        <taxon>Cyanobacteriota</taxon>
        <taxon>Cyanophyceae</taxon>
        <taxon>Leptolyngbyales</taxon>
        <taxon>Leptolyngbyaceae</taxon>
        <taxon>Stenomitos</taxon>
    </lineage>
</organism>
<evidence type="ECO:0000313" key="2">
    <source>
        <dbReference type="EMBL" id="PSB24628.1"/>
    </source>
</evidence>
<feature type="domain" description="Peptidase C39-like" evidence="1">
    <location>
        <begin position="86"/>
        <end position="209"/>
    </location>
</feature>
<dbReference type="RefSeq" id="WP_106259875.1">
    <property type="nucleotide sequence ID" value="NZ_CAWNSW010000105.1"/>
</dbReference>
<reference evidence="2 3" key="2">
    <citation type="submission" date="2018-03" db="EMBL/GenBank/DDBJ databases">
        <title>The ancient ancestry and fast evolution of plastids.</title>
        <authorList>
            <person name="Moore K.R."/>
            <person name="Magnabosco C."/>
            <person name="Momper L."/>
            <person name="Gold D.A."/>
            <person name="Bosak T."/>
            <person name="Fournier G.P."/>
        </authorList>
    </citation>
    <scope>NUCLEOTIDE SEQUENCE [LARGE SCALE GENOMIC DNA]</scope>
    <source>
        <strain evidence="2 3">ULC18</strain>
    </source>
</reference>
<reference evidence="3" key="1">
    <citation type="submission" date="2018-02" db="EMBL/GenBank/DDBJ databases">
        <authorList>
            <person name="Moore K."/>
            <person name="Momper L."/>
        </authorList>
    </citation>
    <scope>NUCLEOTIDE SEQUENCE [LARGE SCALE GENOMIC DNA]</scope>
    <source>
        <strain evidence="3">ULC18</strain>
    </source>
</reference>
<comment type="caution">
    <text evidence="2">The sequence shown here is derived from an EMBL/GenBank/DDBJ whole genome shotgun (WGS) entry which is preliminary data.</text>
</comment>
<dbReference type="Pfam" id="PF13529">
    <property type="entry name" value="Peptidase_C39_2"/>
    <property type="match status" value="1"/>
</dbReference>
<dbReference type="SUPFAM" id="SSF54001">
    <property type="entry name" value="Cysteine proteinases"/>
    <property type="match status" value="1"/>
</dbReference>
<dbReference type="Proteomes" id="UP000239576">
    <property type="component" value="Unassembled WGS sequence"/>
</dbReference>
<proteinExistence type="predicted"/>
<dbReference type="OrthoDB" id="5735764at2"/>
<dbReference type="InterPro" id="IPR039564">
    <property type="entry name" value="Peptidase_C39-like"/>
</dbReference>
<sequence length="256" mass="28453">MTQLKVLCDTVLKQQPIQAGKLAADQLQTVQAGTLLNVQSYGAASDHIKVALSDQSFQGKNTWYIYQRHGAILEDNNVVFPKAVKLSVPYYDQLDNSENPYGTCNVTSIAMCLAYLGASRKHPEQRFPDELQDYCAANGLDRHVPDVLAKVVEVYGCKDTFKTTASFENVKEWLIQGNPVVVHGYFTASGHIVVFVGYNENGFIVNDPYGELTYNGPGDSQYDIYASGVGLTYSYRLVYDLCCGDNQFWVHFISKG</sequence>
<gene>
    <name evidence="2" type="ORF">C7B82_26790</name>
</gene>